<evidence type="ECO:0000313" key="3">
    <source>
        <dbReference type="EMBL" id="GAX25462.1"/>
    </source>
</evidence>
<feature type="region of interest" description="Disordered" evidence="1">
    <location>
        <begin position="77"/>
        <end position="108"/>
    </location>
</feature>
<evidence type="ECO:0000313" key="4">
    <source>
        <dbReference type="Proteomes" id="UP000198406"/>
    </source>
</evidence>
<organism evidence="3 4">
    <name type="scientific">Fistulifera solaris</name>
    <name type="common">Oleaginous diatom</name>
    <dbReference type="NCBI Taxonomy" id="1519565"/>
    <lineage>
        <taxon>Eukaryota</taxon>
        <taxon>Sar</taxon>
        <taxon>Stramenopiles</taxon>
        <taxon>Ochrophyta</taxon>
        <taxon>Bacillariophyta</taxon>
        <taxon>Bacillariophyceae</taxon>
        <taxon>Bacillariophycidae</taxon>
        <taxon>Naviculales</taxon>
        <taxon>Naviculaceae</taxon>
        <taxon>Fistulifera</taxon>
    </lineage>
</organism>
<dbReference type="EMBL" id="BDSP01000225">
    <property type="protein sequence ID" value="GAX25462.1"/>
    <property type="molecule type" value="Genomic_DNA"/>
</dbReference>
<gene>
    <name evidence="3" type="ORF">FisN_12Lu003</name>
</gene>
<dbReference type="InParanoid" id="A0A1Z5KHA8"/>
<evidence type="ECO:0000256" key="1">
    <source>
        <dbReference type="SAM" id="MobiDB-lite"/>
    </source>
</evidence>
<sequence>MSATSTQQSLLHLYRKLLRSCQTFPSRKRDSIHQAIREDFRFYQNEQDPHKIEQQISIAIKGLDQLQQFNVSRMTSTSSSSWNVHLEQNPMPKPDDYDERKQKKNTKK</sequence>
<dbReference type="AlphaFoldDB" id="A0A1Z5KHA8"/>
<dbReference type="Pfam" id="PF05347">
    <property type="entry name" value="Complex1_LYR"/>
    <property type="match status" value="1"/>
</dbReference>
<name>A0A1Z5KHA8_FISSO</name>
<dbReference type="OrthoDB" id="275715at2759"/>
<protein>
    <recommendedName>
        <fullName evidence="2">Complex 1 LYR protein domain-containing protein</fullName>
    </recommendedName>
</protein>
<reference evidence="3 4" key="1">
    <citation type="journal article" date="2015" name="Plant Cell">
        <title>Oil accumulation by the oleaginous diatom Fistulifera solaris as revealed by the genome and transcriptome.</title>
        <authorList>
            <person name="Tanaka T."/>
            <person name="Maeda Y."/>
            <person name="Veluchamy A."/>
            <person name="Tanaka M."/>
            <person name="Abida H."/>
            <person name="Marechal E."/>
            <person name="Bowler C."/>
            <person name="Muto M."/>
            <person name="Sunaga Y."/>
            <person name="Tanaka M."/>
            <person name="Yoshino T."/>
            <person name="Taniguchi T."/>
            <person name="Fukuda Y."/>
            <person name="Nemoto M."/>
            <person name="Matsumoto M."/>
            <person name="Wong P.S."/>
            <person name="Aburatani S."/>
            <person name="Fujibuchi W."/>
        </authorList>
    </citation>
    <scope>NUCLEOTIDE SEQUENCE [LARGE SCALE GENOMIC DNA]</scope>
    <source>
        <strain evidence="3 4">JPCC DA0580</strain>
    </source>
</reference>
<keyword evidence="4" id="KW-1185">Reference proteome</keyword>
<comment type="caution">
    <text evidence="3">The sequence shown here is derived from an EMBL/GenBank/DDBJ whole genome shotgun (WGS) entry which is preliminary data.</text>
</comment>
<feature type="domain" description="Complex 1 LYR protein" evidence="2">
    <location>
        <begin position="9"/>
        <end position="65"/>
    </location>
</feature>
<dbReference type="InterPro" id="IPR008011">
    <property type="entry name" value="Complex1_LYR_dom"/>
</dbReference>
<accession>A0A1Z5KHA8</accession>
<dbReference type="Proteomes" id="UP000198406">
    <property type="component" value="Unassembled WGS sequence"/>
</dbReference>
<dbReference type="CDD" id="cd20251">
    <property type="entry name" value="Complex1_LYR_SF"/>
    <property type="match status" value="1"/>
</dbReference>
<proteinExistence type="predicted"/>
<evidence type="ECO:0000259" key="2">
    <source>
        <dbReference type="Pfam" id="PF05347"/>
    </source>
</evidence>